<dbReference type="InterPro" id="IPR031127">
    <property type="entry name" value="E3_UB_ligase_RBR"/>
</dbReference>
<evidence type="ECO:0000256" key="5">
    <source>
        <dbReference type="ARBA" id="ARBA00022737"/>
    </source>
</evidence>
<evidence type="ECO:0000313" key="11">
    <source>
        <dbReference type="Proteomes" id="UP000799771"/>
    </source>
</evidence>
<evidence type="ECO:0000256" key="3">
    <source>
        <dbReference type="ARBA" id="ARBA00022679"/>
    </source>
</evidence>
<keyword evidence="4" id="KW-0479">Metal-binding</keyword>
<dbReference type="PANTHER" id="PTHR11685">
    <property type="entry name" value="RBR FAMILY RING FINGER AND IBR DOMAIN-CONTAINING"/>
    <property type="match status" value="1"/>
</dbReference>
<organism evidence="10 11">
    <name type="scientific">Dothidotthia symphoricarpi CBS 119687</name>
    <dbReference type="NCBI Taxonomy" id="1392245"/>
    <lineage>
        <taxon>Eukaryota</taxon>
        <taxon>Fungi</taxon>
        <taxon>Dikarya</taxon>
        <taxon>Ascomycota</taxon>
        <taxon>Pezizomycotina</taxon>
        <taxon>Dothideomycetes</taxon>
        <taxon>Pleosporomycetidae</taxon>
        <taxon>Pleosporales</taxon>
        <taxon>Dothidotthiaceae</taxon>
        <taxon>Dothidotthia</taxon>
    </lineage>
</organism>
<evidence type="ECO:0000259" key="9">
    <source>
        <dbReference type="PROSITE" id="PS51873"/>
    </source>
</evidence>
<evidence type="ECO:0000256" key="6">
    <source>
        <dbReference type="ARBA" id="ARBA00022771"/>
    </source>
</evidence>
<evidence type="ECO:0000256" key="8">
    <source>
        <dbReference type="ARBA" id="ARBA00022833"/>
    </source>
</evidence>
<dbReference type="OrthoDB" id="9977870at2759"/>
<dbReference type="InterPro" id="IPR002867">
    <property type="entry name" value="IBR_dom"/>
</dbReference>
<comment type="catalytic activity">
    <reaction evidence="1">
        <text>[E2 ubiquitin-conjugating enzyme]-S-ubiquitinyl-L-cysteine + [acceptor protein]-L-lysine = [E2 ubiquitin-conjugating enzyme]-L-cysteine + [acceptor protein]-N(6)-ubiquitinyl-L-lysine.</text>
        <dbReference type="EC" id="2.3.2.31"/>
    </reaction>
</comment>
<dbReference type="GO" id="GO:0016567">
    <property type="term" value="P:protein ubiquitination"/>
    <property type="evidence" value="ECO:0007669"/>
    <property type="project" value="InterPro"/>
</dbReference>
<name>A0A6A6ACT4_9PLEO</name>
<dbReference type="RefSeq" id="XP_033524101.1">
    <property type="nucleotide sequence ID" value="XM_033664931.1"/>
</dbReference>
<evidence type="ECO:0000256" key="2">
    <source>
        <dbReference type="ARBA" id="ARBA00012251"/>
    </source>
</evidence>
<sequence length="202" mass="23074">MCSACMEFQPRFDVLELTCKRQNDMVSHAYCRTCLTGLFGTSLTDTTLFPPRCCGVRIPLSAGAHFFTPELMRRYKEKEEELDTPNPTYCSNRSCARFIPPGDIQATIATCCVCNEKTCAGCKSKEHRGVCPEDDTVKQLIGIAEEKRWQRCYRCRTMVELDIGCFHMSCRCGAQFCYKCAAPWKSCACPQWHEERLVRNSR</sequence>
<keyword evidence="11" id="KW-1185">Reference proteome</keyword>
<gene>
    <name evidence="10" type="ORF">P153DRAFT_314851</name>
</gene>
<evidence type="ECO:0000256" key="7">
    <source>
        <dbReference type="ARBA" id="ARBA00022786"/>
    </source>
</evidence>
<accession>A0A6A6ACT4</accession>
<evidence type="ECO:0000313" key="10">
    <source>
        <dbReference type="EMBL" id="KAF2129712.1"/>
    </source>
</evidence>
<dbReference type="GO" id="GO:0008270">
    <property type="term" value="F:zinc ion binding"/>
    <property type="evidence" value="ECO:0007669"/>
    <property type="project" value="UniProtKB-KW"/>
</dbReference>
<dbReference type="InterPro" id="IPR044066">
    <property type="entry name" value="TRIAD_supradom"/>
</dbReference>
<dbReference type="EMBL" id="ML977505">
    <property type="protein sequence ID" value="KAF2129712.1"/>
    <property type="molecule type" value="Genomic_DNA"/>
</dbReference>
<dbReference type="GO" id="GO:0061630">
    <property type="term" value="F:ubiquitin protein ligase activity"/>
    <property type="evidence" value="ECO:0007669"/>
    <property type="project" value="UniProtKB-EC"/>
</dbReference>
<dbReference type="Pfam" id="PF01485">
    <property type="entry name" value="IBR"/>
    <property type="match status" value="2"/>
</dbReference>
<keyword evidence="7" id="KW-0833">Ubl conjugation pathway</keyword>
<reference evidence="10" key="1">
    <citation type="journal article" date="2020" name="Stud. Mycol.">
        <title>101 Dothideomycetes genomes: a test case for predicting lifestyles and emergence of pathogens.</title>
        <authorList>
            <person name="Haridas S."/>
            <person name="Albert R."/>
            <person name="Binder M."/>
            <person name="Bloem J."/>
            <person name="Labutti K."/>
            <person name="Salamov A."/>
            <person name="Andreopoulos B."/>
            <person name="Baker S."/>
            <person name="Barry K."/>
            <person name="Bills G."/>
            <person name="Bluhm B."/>
            <person name="Cannon C."/>
            <person name="Castanera R."/>
            <person name="Culley D."/>
            <person name="Daum C."/>
            <person name="Ezra D."/>
            <person name="Gonzalez J."/>
            <person name="Henrissat B."/>
            <person name="Kuo A."/>
            <person name="Liang C."/>
            <person name="Lipzen A."/>
            <person name="Lutzoni F."/>
            <person name="Magnuson J."/>
            <person name="Mondo S."/>
            <person name="Nolan M."/>
            <person name="Ohm R."/>
            <person name="Pangilinan J."/>
            <person name="Park H.-J."/>
            <person name="Ramirez L."/>
            <person name="Alfaro M."/>
            <person name="Sun H."/>
            <person name="Tritt A."/>
            <person name="Yoshinaga Y."/>
            <person name="Zwiers L.-H."/>
            <person name="Turgeon B."/>
            <person name="Goodwin S."/>
            <person name="Spatafora J."/>
            <person name="Crous P."/>
            <person name="Grigoriev I."/>
        </authorList>
    </citation>
    <scope>NUCLEOTIDE SEQUENCE</scope>
    <source>
        <strain evidence="10">CBS 119687</strain>
    </source>
</reference>
<proteinExistence type="predicted"/>
<dbReference type="GeneID" id="54405363"/>
<keyword evidence="3" id="KW-0808">Transferase</keyword>
<keyword evidence="5" id="KW-0677">Repeat</keyword>
<dbReference type="AlphaFoldDB" id="A0A6A6ACT4"/>
<feature type="non-terminal residue" evidence="10">
    <location>
        <position position="202"/>
    </location>
</feature>
<dbReference type="EC" id="2.3.2.31" evidence="2"/>
<evidence type="ECO:0000256" key="4">
    <source>
        <dbReference type="ARBA" id="ARBA00022723"/>
    </source>
</evidence>
<dbReference type="CDD" id="cd22584">
    <property type="entry name" value="Rcat_RBR_unk"/>
    <property type="match status" value="1"/>
</dbReference>
<feature type="domain" description="RING-type" evidence="9">
    <location>
        <begin position="1"/>
        <end position="193"/>
    </location>
</feature>
<dbReference type="SUPFAM" id="SSF57850">
    <property type="entry name" value="RING/U-box"/>
    <property type="match status" value="1"/>
</dbReference>
<dbReference type="PROSITE" id="PS51873">
    <property type="entry name" value="TRIAD"/>
    <property type="match status" value="1"/>
</dbReference>
<protein>
    <recommendedName>
        <fullName evidence="2">RBR-type E3 ubiquitin transferase</fullName>
        <ecNumber evidence="2">2.3.2.31</ecNumber>
    </recommendedName>
</protein>
<evidence type="ECO:0000256" key="1">
    <source>
        <dbReference type="ARBA" id="ARBA00001798"/>
    </source>
</evidence>
<dbReference type="Proteomes" id="UP000799771">
    <property type="component" value="Unassembled WGS sequence"/>
</dbReference>
<keyword evidence="6" id="KW-0863">Zinc-finger</keyword>
<dbReference type="Gene3D" id="1.20.120.1750">
    <property type="match status" value="1"/>
</dbReference>
<keyword evidence="8" id="KW-0862">Zinc</keyword>